<keyword evidence="1" id="KW-1185">Reference proteome</keyword>
<evidence type="ECO:0000313" key="2">
    <source>
        <dbReference type="WBParaSite" id="PSU_v2.g15365.t1"/>
    </source>
</evidence>
<protein>
    <submittedName>
        <fullName evidence="2">Uncharacterized protein</fullName>
    </submittedName>
</protein>
<name>A0A914Y7W4_9BILA</name>
<reference evidence="2" key="1">
    <citation type="submission" date="2022-11" db="UniProtKB">
        <authorList>
            <consortium name="WormBaseParasite"/>
        </authorList>
    </citation>
    <scope>IDENTIFICATION</scope>
</reference>
<dbReference type="AlphaFoldDB" id="A0A914Y7W4"/>
<dbReference type="WBParaSite" id="PSU_v2.g15365.t1">
    <property type="protein sequence ID" value="PSU_v2.g15365.t1"/>
    <property type="gene ID" value="PSU_v2.g15365"/>
</dbReference>
<proteinExistence type="predicted"/>
<organism evidence="1 2">
    <name type="scientific">Panagrolaimus superbus</name>
    <dbReference type="NCBI Taxonomy" id="310955"/>
    <lineage>
        <taxon>Eukaryota</taxon>
        <taxon>Metazoa</taxon>
        <taxon>Ecdysozoa</taxon>
        <taxon>Nematoda</taxon>
        <taxon>Chromadorea</taxon>
        <taxon>Rhabditida</taxon>
        <taxon>Tylenchina</taxon>
        <taxon>Panagrolaimomorpha</taxon>
        <taxon>Panagrolaimoidea</taxon>
        <taxon>Panagrolaimidae</taxon>
        <taxon>Panagrolaimus</taxon>
    </lineage>
</organism>
<accession>A0A914Y7W4</accession>
<dbReference type="Proteomes" id="UP000887577">
    <property type="component" value="Unplaced"/>
</dbReference>
<evidence type="ECO:0000313" key="1">
    <source>
        <dbReference type="Proteomes" id="UP000887577"/>
    </source>
</evidence>
<sequence>MHTNEFREVDTCDAEYGFNEYGKIKGRLIVREPGNRKFVREYTVTEATKNWRCLNCKIGIAKKNENGNFFVSTNHDCAAISYAIIQENQNLFEAKYKQLTNSPSKKVSRCESQMSKSSFNSSIISQNENGISNSTRLVDYDNFL</sequence>